<protein>
    <recommendedName>
        <fullName evidence="4">Type 4 fimbrial biogenesis protein PilX N-terminal domain-containing protein</fullName>
    </recommendedName>
</protein>
<gene>
    <name evidence="2" type="ORF">ACFQ3F_17415</name>
</gene>
<evidence type="ECO:0000313" key="3">
    <source>
        <dbReference type="Proteomes" id="UP001597229"/>
    </source>
</evidence>
<keyword evidence="3" id="KW-1185">Reference proteome</keyword>
<keyword evidence="1" id="KW-1133">Transmembrane helix</keyword>
<organism evidence="2 3">
    <name type="scientific">Nocardioides ginsengisoli</name>
    <dbReference type="NCBI Taxonomy" id="363868"/>
    <lineage>
        <taxon>Bacteria</taxon>
        <taxon>Bacillati</taxon>
        <taxon>Actinomycetota</taxon>
        <taxon>Actinomycetes</taxon>
        <taxon>Propionibacteriales</taxon>
        <taxon>Nocardioidaceae</taxon>
        <taxon>Nocardioides</taxon>
    </lineage>
</organism>
<sequence>MKHLRRHLPARGDGGAVLVLAMIIVTVVALVTGFVLTRGDGSLRATVALRDVARTSYAADAGAQVAINALRTGYNTGSGEPSPWYFTNVLGTGCFGYNGTSPSTTPINSLELKSLVPKNAGETQQTTSARVECAVDDDTGEQGSAVPINNQNKPGYAIVALNGAVDATGSKAPGLLVKGGIYANGAVKGNINVLDGGVRATGSCDSTVVASPKNCNVGPPVSDPNYSNELGGTVPTLQKPPTTCTGGYLAVFNPGYYDSASALNTATNLCNELWFKPGNYYFDFHNDSCANVCPSNVFGTGGNTWTISGQTVVGGTPIDANGNTLSQPPNNVSVPGACRSPITDVNAQGVQFVFGGNSRIYIDQNSNVELCATYHSDRPPIEIYGLKSGSTPTATNANGLVLTSNPTSTGGGMWTGLTTANISSVGNGSATWNPGSASATSSTVTVSGFAPGSAVPAGSVLTSATLHVRHQDSEATSTSAGTATIQVGSTTTAALPIGAVGSTSMVTTDVLLNSSTNTAAFNSLQTAIHDGGYTGATVAYTAKSKKNATAALDAISLDLTYYVPVLRGQGGTCIDGTGGSCKFMDMKNGNNKELVYFQGTTYVPYGDLQLLLGNFASEIMKFGLVARQLEFAFWNGNSVQGVPVIEIPDNSPGFGFETTLVRLQVYVCPGTSCSSGGSLALNVKVKIFDNGGQPGPPNRQVTVLSWSHTR</sequence>
<evidence type="ECO:0000313" key="2">
    <source>
        <dbReference type="EMBL" id="MFD1249583.1"/>
    </source>
</evidence>
<feature type="transmembrane region" description="Helical" evidence="1">
    <location>
        <begin position="12"/>
        <end position="36"/>
    </location>
</feature>
<comment type="caution">
    <text evidence="2">The sequence shown here is derived from an EMBL/GenBank/DDBJ whole genome shotgun (WGS) entry which is preliminary data.</text>
</comment>
<keyword evidence="1" id="KW-0812">Transmembrane</keyword>
<dbReference type="EMBL" id="JBHTLX010000021">
    <property type="protein sequence ID" value="MFD1249583.1"/>
    <property type="molecule type" value="Genomic_DNA"/>
</dbReference>
<evidence type="ECO:0008006" key="4">
    <source>
        <dbReference type="Google" id="ProtNLM"/>
    </source>
</evidence>
<dbReference type="Proteomes" id="UP001597229">
    <property type="component" value="Unassembled WGS sequence"/>
</dbReference>
<accession>A0ABW3W5T6</accession>
<proteinExistence type="predicted"/>
<name>A0ABW3W5T6_9ACTN</name>
<reference evidence="3" key="1">
    <citation type="journal article" date="2019" name="Int. J. Syst. Evol. Microbiol.">
        <title>The Global Catalogue of Microorganisms (GCM) 10K type strain sequencing project: providing services to taxonomists for standard genome sequencing and annotation.</title>
        <authorList>
            <consortium name="The Broad Institute Genomics Platform"/>
            <consortium name="The Broad Institute Genome Sequencing Center for Infectious Disease"/>
            <person name="Wu L."/>
            <person name="Ma J."/>
        </authorList>
    </citation>
    <scope>NUCLEOTIDE SEQUENCE [LARGE SCALE GENOMIC DNA]</scope>
    <source>
        <strain evidence="3">CCUG 52478</strain>
    </source>
</reference>
<dbReference type="RefSeq" id="WP_367919922.1">
    <property type="nucleotide sequence ID" value="NZ_BAABAC010000024.1"/>
</dbReference>
<evidence type="ECO:0000256" key="1">
    <source>
        <dbReference type="SAM" id="Phobius"/>
    </source>
</evidence>
<keyword evidence="1" id="KW-0472">Membrane</keyword>